<dbReference type="Proteomes" id="UP000552757">
    <property type="component" value="Unassembled WGS sequence"/>
</dbReference>
<dbReference type="InterPro" id="IPR036388">
    <property type="entry name" value="WH-like_DNA-bd_sf"/>
</dbReference>
<dbReference type="PANTHER" id="PTHR43537:SF20">
    <property type="entry name" value="HTH-TYPE TRANSCRIPTIONAL REPRESSOR GLAR"/>
    <property type="match status" value="1"/>
</dbReference>
<dbReference type="Gene3D" id="1.10.10.10">
    <property type="entry name" value="Winged helix-like DNA-binding domain superfamily/Winged helix DNA-binding domain"/>
    <property type="match status" value="1"/>
</dbReference>
<dbReference type="Pfam" id="PF00392">
    <property type="entry name" value="GntR"/>
    <property type="match status" value="1"/>
</dbReference>
<gene>
    <name evidence="5" type="ORF">GGR44_001871</name>
</gene>
<keyword evidence="2 5" id="KW-0238">DNA-binding</keyword>
<dbReference type="InterPro" id="IPR008920">
    <property type="entry name" value="TF_FadR/GntR_C"/>
</dbReference>
<accession>A0A7W6DFM7</accession>
<dbReference type="SMART" id="SM00895">
    <property type="entry name" value="FCD"/>
    <property type="match status" value="1"/>
</dbReference>
<keyword evidence="6" id="KW-1185">Reference proteome</keyword>
<evidence type="ECO:0000256" key="1">
    <source>
        <dbReference type="ARBA" id="ARBA00023015"/>
    </source>
</evidence>
<feature type="domain" description="HTH gntR-type" evidence="4">
    <location>
        <begin position="1"/>
        <end position="60"/>
    </location>
</feature>
<evidence type="ECO:0000313" key="5">
    <source>
        <dbReference type="EMBL" id="MBB3982208.1"/>
    </source>
</evidence>
<organism evidence="5 6">
    <name type="scientific">Sphingobium fontiphilum</name>
    <dbReference type="NCBI Taxonomy" id="944425"/>
    <lineage>
        <taxon>Bacteria</taxon>
        <taxon>Pseudomonadati</taxon>
        <taxon>Pseudomonadota</taxon>
        <taxon>Alphaproteobacteria</taxon>
        <taxon>Sphingomonadales</taxon>
        <taxon>Sphingomonadaceae</taxon>
        <taxon>Sphingobium</taxon>
    </lineage>
</organism>
<dbReference type="InterPro" id="IPR000524">
    <property type="entry name" value="Tscrpt_reg_HTH_GntR"/>
</dbReference>
<dbReference type="InterPro" id="IPR011711">
    <property type="entry name" value="GntR_C"/>
</dbReference>
<evidence type="ECO:0000256" key="2">
    <source>
        <dbReference type="ARBA" id="ARBA00023125"/>
    </source>
</evidence>
<name>A0A7W6DFM7_9SPHN</name>
<sequence>MQLRAALISCRFKPGSRLKIAQLQRDFDISQAAAREGLSRLAAEGLVTIERNSGFRAVPLSADGYRELADACLTIELPLLRSSIARGDFAWEGSLLSAYHVSSRVLAQVGDDEISMDAYVRHREEFHRILFSRCDNQWLLRAWSQLYAQQMRFRHTFRELARYERGLHKDYRAFLDAVIEHNVEHAITLWQENHDKVVAFIEANLGHAAADKPTGRRSSARKAASAP</sequence>
<proteinExistence type="predicted"/>
<dbReference type="SUPFAM" id="SSF46785">
    <property type="entry name" value="Winged helix' DNA-binding domain"/>
    <property type="match status" value="1"/>
</dbReference>
<dbReference type="RefSeq" id="WP_183955300.1">
    <property type="nucleotide sequence ID" value="NZ_JACIEB010000004.1"/>
</dbReference>
<dbReference type="GO" id="GO:0003700">
    <property type="term" value="F:DNA-binding transcription factor activity"/>
    <property type="evidence" value="ECO:0007669"/>
    <property type="project" value="InterPro"/>
</dbReference>
<comment type="caution">
    <text evidence="5">The sequence shown here is derived from an EMBL/GenBank/DDBJ whole genome shotgun (WGS) entry which is preliminary data.</text>
</comment>
<dbReference type="InterPro" id="IPR036390">
    <property type="entry name" value="WH_DNA-bd_sf"/>
</dbReference>
<dbReference type="PROSITE" id="PS50949">
    <property type="entry name" value="HTH_GNTR"/>
    <property type="match status" value="1"/>
</dbReference>
<dbReference type="PANTHER" id="PTHR43537">
    <property type="entry name" value="TRANSCRIPTIONAL REGULATOR, GNTR FAMILY"/>
    <property type="match status" value="1"/>
</dbReference>
<dbReference type="Gene3D" id="1.20.120.530">
    <property type="entry name" value="GntR ligand-binding domain-like"/>
    <property type="match status" value="1"/>
</dbReference>
<evidence type="ECO:0000313" key="6">
    <source>
        <dbReference type="Proteomes" id="UP000552757"/>
    </source>
</evidence>
<dbReference type="Pfam" id="PF07729">
    <property type="entry name" value="FCD"/>
    <property type="match status" value="1"/>
</dbReference>
<evidence type="ECO:0000256" key="3">
    <source>
        <dbReference type="ARBA" id="ARBA00023163"/>
    </source>
</evidence>
<evidence type="ECO:0000259" key="4">
    <source>
        <dbReference type="PROSITE" id="PS50949"/>
    </source>
</evidence>
<reference evidence="5 6" key="1">
    <citation type="submission" date="2020-08" db="EMBL/GenBank/DDBJ databases">
        <title>Genomic Encyclopedia of Type Strains, Phase IV (KMG-IV): sequencing the most valuable type-strain genomes for metagenomic binning, comparative biology and taxonomic classification.</title>
        <authorList>
            <person name="Goeker M."/>
        </authorList>
    </citation>
    <scope>NUCLEOTIDE SEQUENCE [LARGE SCALE GENOMIC DNA]</scope>
    <source>
        <strain evidence="5 6">DSM 29348</strain>
    </source>
</reference>
<dbReference type="EMBL" id="JACIEB010000004">
    <property type="protein sequence ID" value="MBB3982208.1"/>
    <property type="molecule type" value="Genomic_DNA"/>
</dbReference>
<keyword evidence="3" id="KW-0804">Transcription</keyword>
<dbReference type="GO" id="GO:0003677">
    <property type="term" value="F:DNA binding"/>
    <property type="evidence" value="ECO:0007669"/>
    <property type="project" value="UniProtKB-KW"/>
</dbReference>
<dbReference type="AlphaFoldDB" id="A0A7W6DFM7"/>
<keyword evidence="1" id="KW-0805">Transcription regulation</keyword>
<protein>
    <submittedName>
        <fullName evidence="5">DNA-binding GntR family transcriptional regulator</fullName>
    </submittedName>
</protein>
<dbReference type="SUPFAM" id="SSF48008">
    <property type="entry name" value="GntR ligand-binding domain-like"/>
    <property type="match status" value="1"/>
</dbReference>
<dbReference type="SMART" id="SM00345">
    <property type="entry name" value="HTH_GNTR"/>
    <property type="match status" value="1"/>
</dbReference>